<dbReference type="InterPro" id="IPR002885">
    <property type="entry name" value="PPR_rpt"/>
</dbReference>
<keyword evidence="1" id="KW-0677">Repeat</keyword>
<proteinExistence type="predicted"/>
<dbReference type="PROSITE" id="PS51375">
    <property type="entry name" value="PPR"/>
    <property type="match status" value="7"/>
</dbReference>
<feature type="repeat" description="PPR" evidence="2">
    <location>
        <begin position="401"/>
        <end position="431"/>
    </location>
</feature>
<dbReference type="FunFam" id="1.25.40.10:FF:000125">
    <property type="entry name" value="Pentatricopeptide repeat-containing protein"/>
    <property type="match status" value="2"/>
</dbReference>
<dbReference type="FunFam" id="1.25.40.10:FF:002419">
    <property type="entry name" value="Pentatricopeptide repeat-containing protein"/>
    <property type="match status" value="1"/>
</dbReference>
<dbReference type="GO" id="GO:0003723">
    <property type="term" value="F:RNA binding"/>
    <property type="evidence" value="ECO:0007669"/>
    <property type="project" value="InterPro"/>
</dbReference>
<evidence type="ECO:0000256" key="1">
    <source>
        <dbReference type="ARBA" id="ARBA00022737"/>
    </source>
</evidence>
<dbReference type="EMBL" id="JAQIZT010000003">
    <property type="protein sequence ID" value="KAJ7003535.1"/>
    <property type="molecule type" value="Genomic_DNA"/>
</dbReference>
<accession>A0AAD6R846</accession>
<gene>
    <name evidence="3" type="ORF">NC653_008686</name>
</gene>
<feature type="repeat" description="PPR" evidence="2">
    <location>
        <begin position="432"/>
        <end position="466"/>
    </location>
</feature>
<comment type="caution">
    <text evidence="3">The sequence shown here is derived from an EMBL/GenBank/DDBJ whole genome shotgun (WGS) entry which is preliminary data.</text>
</comment>
<feature type="repeat" description="PPR" evidence="2">
    <location>
        <begin position="264"/>
        <end position="294"/>
    </location>
</feature>
<dbReference type="PANTHER" id="PTHR47926">
    <property type="entry name" value="PENTATRICOPEPTIDE REPEAT-CONTAINING PROTEIN"/>
    <property type="match status" value="1"/>
</dbReference>
<feature type="repeat" description="PPR" evidence="2">
    <location>
        <begin position="202"/>
        <end position="236"/>
    </location>
</feature>
<sequence length="885" mass="99864">MPAFCFKTLKISLSKISLKLRFFSPHIRFLKSQSEVSKTHYYKLTLDDSQILCLLSQQKLQEARNLLDKFPERSRHSRIAHWTSLLTKYSRIGFIDESRVLFDIMPERNIVSYNVMLSGYLQCGRLSEARGLFEEMPERNVVSWTSMLCGLADAGRICEARELFKEMPERNVVSWNAMVAGLIKNGDLEEARRVFDEIPEKNVVSWNAMIKGFAENGKLEEARVLFEEMEDRNVITWTTMIAGYCRIGDVQEAYCFFCRIPERNVVSWTAMISGFTWNGYYGEALLLFLEMKRRYNIAPNGETFISLAYACAGMRFHHLGKQLHAQLIINGLEYEDYDGRIAKSLIHMYSLFGAMDYAHYVFNKNLNSYAVQSCNHMINGYTRIGQVEKARELFDTIPARDNITWTSMIVGYFDIGNVSEACYLFENMPDKDSVAWTSMISGLVQNELFLEATSFLLGMLAHGVPPLSSTYAVLFGAAGAIAHLDFGRQLHNMLMKTLSDCDLILSNSLISMYAKCGEIHDAYSIFTNMIYRDLISWNTMIMGLAHHALANETLKVFQTMLQSGTRPNSVTFLGILSACSHAGLVSQGWKLFKAMRDVYAIQPGLEHYISMINLLGRAGKVREAEELILGLPFETNHAIWGALLGVCGVAEKNADIAQHAARRLLELDPLNAPAHVALCNIYTACGKHIEEQKLRKEMGLKGVRKVPGCSWIVVNGNVCVFLSGDKLNPEADEMLLFLFESDLICGTTLMISMRSDSDNPLVGNYWMQSGRRSINRDNTTGAFISVDIHNPYSLSSAESSSVYGYLNLSGKIRPSLLKLKSLDLSINTFNYIPIPTFLGSKSFDISIKNRSVGRFCAWKRVSDAGYDLITREKLIFLVLHVHGIL</sequence>
<dbReference type="Pfam" id="PF20431">
    <property type="entry name" value="E_motif"/>
    <property type="match status" value="1"/>
</dbReference>
<name>A0AAD6R846_9ROSI</name>
<feature type="repeat" description="PPR" evidence="2">
    <location>
        <begin position="533"/>
        <end position="567"/>
    </location>
</feature>
<keyword evidence="4" id="KW-1185">Reference proteome</keyword>
<dbReference type="GO" id="GO:0009451">
    <property type="term" value="P:RNA modification"/>
    <property type="evidence" value="ECO:0007669"/>
    <property type="project" value="InterPro"/>
</dbReference>
<feature type="repeat" description="PPR" evidence="2">
    <location>
        <begin position="109"/>
        <end position="143"/>
    </location>
</feature>
<protein>
    <submittedName>
        <fullName evidence="3">Pentatricopeptide repeat-containing protein</fullName>
    </submittedName>
</protein>
<evidence type="ECO:0000256" key="2">
    <source>
        <dbReference type="PROSITE-ProRule" id="PRU00708"/>
    </source>
</evidence>
<dbReference type="Pfam" id="PF13041">
    <property type="entry name" value="PPR_2"/>
    <property type="match status" value="2"/>
</dbReference>
<dbReference type="NCBIfam" id="TIGR00756">
    <property type="entry name" value="PPR"/>
    <property type="match status" value="9"/>
</dbReference>
<reference evidence="3" key="1">
    <citation type="journal article" date="2023" name="Mol. Ecol. Resour.">
        <title>Chromosome-level genome assembly of a triploid poplar Populus alba 'Berolinensis'.</title>
        <authorList>
            <person name="Chen S."/>
            <person name="Yu Y."/>
            <person name="Wang X."/>
            <person name="Wang S."/>
            <person name="Zhang T."/>
            <person name="Zhou Y."/>
            <person name="He R."/>
            <person name="Meng N."/>
            <person name="Wang Y."/>
            <person name="Liu W."/>
            <person name="Liu Z."/>
            <person name="Liu J."/>
            <person name="Guo Q."/>
            <person name="Huang H."/>
            <person name="Sederoff R.R."/>
            <person name="Wang G."/>
            <person name="Qu G."/>
            <person name="Chen S."/>
        </authorList>
    </citation>
    <scope>NUCLEOTIDE SEQUENCE</scope>
    <source>
        <strain evidence="3">SC-2020</strain>
    </source>
</reference>
<dbReference type="InterPro" id="IPR046960">
    <property type="entry name" value="PPR_At4g14850-like_plant"/>
</dbReference>
<dbReference type="PANTHER" id="PTHR47926:SF404">
    <property type="entry name" value="(PPR) REPEAT-CONTAINING PROTEIN, PUTATIVE-RELATED"/>
    <property type="match status" value="1"/>
</dbReference>
<organism evidence="3 4">
    <name type="scientific">Populus alba x Populus x berolinensis</name>
    <dbReference type="NCBI Taxonomy" id="444605"/>
    <lineage>
        <taxon>Eukaryota</taxon>
        <taxon>Viridiplantae</taxon>
        <taxon>Streptophyta</taxon>
        <taxon>Embryophyta</taxon>
        <taxon>Tracheophyta</taxon>
        <taxon>Spermatophyta</taxon>
        <taxon>Magnoliopsida</taxon>
        <taxon>eudicotyledons</taxon>
        <taxon>Gunneridae</taxon>
        <taxon>Pentapetalae</taxon>
        <taxon>rosids</taxon>
        <taxon>fabids</taxon>
        <taxon>Malpighiales</taxon>
        <taxon>Salicaceae</taxon>
        <taxon>Saliceae</taxon>
        <taxon>Populus</taxon>
    </lineage>
</organism>
<evidence type="ECO:0000313" key="3">
    <source>
        <dbReference type="EMBL" id="KAJ7003535.1"/>
    </source>
</evidence>
<dbReference type="Proteomes" id="UP001164929">
    <property type="component" value="Chromosome 3"/>
</dbReference>
<dbReference type="Gene3D" id="1.25.40.10">
    <property type="entry name" value="Tetratricopeptide repeat domain"/>
    <property type="match status" value="4"/>
</dbReference>
<dbReference type="SUPFAM" id="SSF48452">
    <property type="entry name" value="TPR-like"/>
    <property type="match status" value="2"/>
</dbReference>
<dbReference type="InterPro" id="IPR046848">
    <property type="entry name" value="E_motif"/>
</dbReference>
<feature type="repeat" description="PPR" evidence="2">
    <location>
        <begin position="171"/>
        <end position="201"/>
    </location>
</feature>
<dbReference type="FunFam" id="1.25.40.10:FF:001543">
    <property type="entry name" value="Pentatricopeptide repeat-containing protein At1g32415, mitochondrial"/>
    <property type="match status" value="1"/>
</dbReference>
<dbReference type="AlphaFoldDB" id="A0AAD6R846"/>
<dbReference type="GO" id="GO:0048731">
    <property type="term" value="P:system development"/>
    <property type="evidence" value="ECO:0007669"/>
    <property type="project" value="UniProtKB-ARBA"/>
</dbReference>
<evidence type="ECO:0000313" key="4">
    <source>
        <dbReference type="Proteomes" id="UP001164929"/>
    </source>
</evidence>
<dbReference type="Pfam" id="PF01535">
    <property type="entry name" value="PPR"/>
    <property type="match status" value="10"/>
</dbReference>
<dbReference type="InterPro" id="IPR011990">
    <property type="entry name" value="TPR-like_helical_dom_sf"/>
</dbReference>